<dbReference type="PROSITE" id="PS51471">
    <property type="entry name" value="FE2OG_OXY"/>
    <property type="match status" value="1"/>
</dbReference>
<dbReference type="GO" id="GO:0004656">
    <property type="term" value="F:procollagen-proline 4-dioxygenase activity"/>
    <property type="evidence" value="ECO:0007669"/>
    <property type="project" value="TreeGrafter"/>
</dbReference>
<reference evidence="8" key="2">
    <citation type="submission" date="2010-07" db="EMBL/GenBank/DDBJ databases">
        <authorList>
            <consortium name="The Broad Institute Genome Sequencing Platform"/>
            <consortium name="Broad Institute Genome Sequencing Center for Infectious Disease"/>
            <person name="Ma L.-J."/>
            <person name="Dead R."/>
            <person name="Young S."/>
            <person name="Zeng Q."/>
            <person name="Koehrsen M."/>
            <person name="Alvarado L."/>
            <person name="Berlin A."/>
            <person name="Chapman S.B."/>
            <person name="Chen Z."/>
            <person name="Freedman E."/>
            <person name="Gellesch M."/>
            <person name="Goldberg J."/>
            <person name="Griggs A."/>
            <person name="Gujja S."/>
            <person name="Heilman E.R."/>
            <person name="Heiman D."/>
            <person name="Hepburn T."/>
            <person name="Howarth C."/>
            <person name="Jen D."/>
            <person name="Larson L."/>
            <person name="Mehta T."/>
            <person name="Neiman D."/>
            <person name="Pearson M."/>
            <person name="Roberts A."/>
            <person name="Saif S."/>
            <person name="Shea T."/>
            <person name="Shenoy N."/>
            <person name="Sisk P."/>
            <person name="Stolte C."/>
            <person name="Sykes S."/>
            <person name="Walk T."/>
            <person name="White J."/>
            <person name="Yandava C."/>
            <person name="Haas B."/>
            <person name="Nusbaum C."/>
            <person name="Birren B."/>
        </authorList>
    </citation>
    <scope>NUCLEOTIDE SEQUENCE</scope>
    <source>
        <strain evidence="8">R3-111a-1</strain>
    </source>
</reference>
<dbReference type="Gene3D" id="2.60.120.620">
    <property type="entry name" value="q2cbj1_9rhob like domain"/>
    <property type="match status" value="1"/>
</dbReference>
<evidence type="ECO:0000256" key="1">
    <source>
        <dbReference type="ARBA" id="ARBA00001961"/>
    </source>
</evidence>
<proteinExistence type="predicted"/>
<dbReference type="PANTHER" id="PTHR10869">
    <property type="entry name" value="PROLYL 4-HYDROXYLASE ALPHA SUBUNIT"/>
    <property type="match status" value="1"/>
</dbReference>
<protein>
    <recommendedName>
        <fullName evidence="7">Fe2OG dioxygenase domain-containing protein</fullName>
    </recommendedName>
</protein>
<reference evidence="9" key="5">
    <citation type="submission" date="2018-04" db="UniProtKB">
        <authorList>
            <consortium name="EnsemblFungi"/>
        </authorList>
    </citation>
    <scope>IDENTIFICATION</scope>
    <source>
        <strain evidence="9">R3-111a-1</strain>
    </source>
</reference>
<organism evidence="8">
    <name type="scientific">Gaeumannomyces tritici (strain R3-111a-1)</name>
    <name type="common">Wheat and barley take-all root rot fungus</name>
    <name type="synonym">Gaeumannomyces graminis var. tritici</name>
    <dbReference type="NCBI Taxonomy" id="644352"/>
    <lineage>
        <taxon>Eukaryota</taxon>
        <taxon>Fungi</taxon>
        <taxon>Dikarya</taxon>
        <taxon>Ascomycota</taxon>
        <taxon>Pezizomycotina</taxon>
        <taxon>Sordariomycetes</taxon>
        <taxon>Sordariomycetidae</taxon>
        <taxon>Magnaporthales</taxon>
        <taxon>Magnaporthaceae</taxon>
        <taxon>Gaeumannomyces</taxon>
    </lineage>
</organism>
<dbReference type="OrthoDB" id="69177at2759"/>
<dbReference type="RefSeq" id="XP_009227722.1">
    <property type="nucleotide sequence ID" value="XM_009229458.1"/>
</dbReference>
<dbReference type="Pfam" id="PF13640">
    <property type="entry name" value="2OG-FeII_Oxy_3"/>
    <property type="match status" value="1"/>
</dbReference>
<gene>
    <name evidence="9" type="primary">20352025</name>
    <name evidence="8" type="ORF">GGTG_11567</name>
</gene>
<evidence type="ECO:0000256" key="6">
    <source>
        <dbReference type="SAM" id="MobiDB-lite"/>
    </source>
</evidence>
<reference evidence="8" key="3">
    <citation type="submission" date="2010-09" db="EMBL/GenBank/DDBJ databases">
        <title>Annotation of Gaeumannomyces graminis var. tritici R3-111a-1.</title>
        <authorList>
            <consortium name="The Broad Institute Genome Sequencing Platform"/>
            <person name="Ma L.-J."/>
            <person name="Dead R."/>
            <person name="Young S.K."/>
            <person name="Zeng Q."/>
            <person name="Gargeya S."/>
            <person name="Fitzgerald M."/>
            <person name="Haas B."/>
            <person name="Abouelleil A."/>
            <person name="Alvarado L."/>
            <person name="Arachchi H.M."/>
            <person name="Berlin A."/>
            <person name="Brown A."/>
            <person name="Chapman S.B."/>
            <person name="Chen Z."/>
            <person name="Dunbar C."/>
            <person name="Freedman E."/>
            <person name="Gearin G."/>
            <person name="Gellesch M."/>
            <person name="Goldberg J."/>
            <person name="Griggs A."/>
            <person name="Gujja S."/>
            <person name="Heiman D."/>
            <person name="Howarth C."/>
            <person name="Larson L."/>
            <person name="Lui A."/>
            <person name="MacDonald P.J.P."/>
            <person name="Mehta T."/>
            <person name="Montmayeur A."/>
            <person name="Murphy C."/>
            <person name="Neiman D."/>
            <person name="Pearson M."/>
            <person name="Priest M."/>
            <person name="Roberts A."/>
            <person name="Saif S."/>
            <person name="Shea T."/>
            <person name="Shenoy N."/>
            <person name="Sisk P."/>
            <person name="Stolte C."/>
            <person name="Sykes S."/>
            <person name="Yandava C."/>
            <person name="Wortman J."/>
            <person name="Nusbaum C."/>
            <person name="Birren B."/>
        </authorList>
    </citation>
    <scope>NUCLEOTIDE SEQUENCE</scope>
    <source>
        <strain evidence="8">R3-111a-1</strain>
    </source>
</reference>
<dbReference type="EnsemblFungi" id="EJT70544">
    <property type="protein sequence ID" value="EJT70544"/>
    <property type="gene ID" value="GGTG_11567"/>
</dbReference>
<dbReference type="InterPro" id="IPR045054">
    <property type="entry name" value="P4HA-like"/>
</dbReference>
<evidence type="ECO:0000256" key="5">
    <source>
        <dbReference type="ARBA" id="ARBA00023004"/>
    </source>
</evidence>
<feature type="region of interest" description="Disordered" evidence="6">
    <location>
        <begin position="121"/>
        <end position="141"/>
    </location>
</feature>
<accession>J3PDJ4</accession>
<dbReference type="InterPro" id="IPR006620">
    <property type="entry name" value="Pro_4_hyd_alph"/>
</dbReference>
<feature type="region of interest" description="Disordered" evidence="6">
    <location>
        <begin position="1"/>
        <end position="27"/>
    </location>
</feature>
<dbReference type="PANTHER" id="PTHR10869:SF236">
    <property type="entry name" value="PROLYL 4-HYDROXYLASE ALPHA SUBUNIT DOMAIN-CONTAINING PROTEIN"/>
    <property type="match status" value="1"/>
</dbReference>
<keyword evidence="10" id="KW-1185">Reference proteome</keyword>
<name>J3PDJ4_GAET3</name>
<keyword evidence="2" id="KW-0479">Metal-binding</keyword>
<evidence type="ECO:0000313" key="10">
    <source>
        <dbReference type="Proteomes" id="UP000006039"/>
    </source>
</evidence>
<keyword evidence="4" id="KW-0560">Oxidoreductase</keyword>
<dbReference type="GO" id="GO:0005506">
    <property type="term" value="F:iron ion binding"/>
    <property type="evidence" value="ECO:0007669"/>
    <property type="project" value="InterPro"/>
</dbReference>
<evidence type="ECO:0000313" key="8">
    <source>
        <dbReference type="EMBL" id="EJT70544.1"/>
    </source>
</evidence>
<dbReference type="SMART" id="SM00702">
    <property type="entry name" value="P4Hc"/>
    <property type="match status" value="1"/>
</dbReference>
<dbReference type="GO" id="GO:0031418">
    <property type="term" value="F:L-ascorbic acid binding"/>
    <property type="evidence" value="ECO:0007669"/>
    <property type="project" value="InterPro"/>
</dbReference>
<dbReference type="EMBL" id="GL385401">
    <property type="protein sequence ID" value="EJT70544.1"/>
    <property type="molecule type" value="Genomic_DNA"/>
</dbReference>
<dbReference type="InterPro" id="IPR044862">
    <property type="entry name" value="Pro_4_hyd_alph_FE2OG_OXY"/>
</dbReference>
<dbReference type="GO" id="GO:0005783">
    <property type="term" value="C:endoplasmic reticulum"/>
    <property type="evidence" value="ECO:0007669"/>
    <property type="project" value="TreeGrafter"/>
</dbReference>
<dbReference type="GeneID" id="20352025"/>
<sequence length="272" mass="29143">MAKGNKGSAKAATSTAPPLAAPAAAAPPPSWPPFGPGLPVVDPLAFEAVVPAKVVVARSFFPRSLCRAYVDFLAGLPLTTTPARPKKGEAVRQNDRFQVYDPAFALRLWRDTGLREALLGRLGESEDEGGDGGGGGQEHDEVLDPRLWGGEVVGLNPNIRVYRYTKGQHFAPHYDDSNNVTVTADDGKTAIPAKTTWTLLLYLTSAADGGCAGGETVFYTRDRVSAKEEVAVEPEAGLLLLHKHGDDCMLHEGREVTAGEKWVIRSDLCVRK</sequence>
<dbReference type="eggNOG" id="ENOG502QR14">
    <property type="taxonomic scope" value="Eukaryota"/>
</dbReference>
<keyword evidence="5" id="KW-0408">Iron</keyword>
<dbReference type="InterPro" id="IPR005123">
    <property type="entry name" value="Oxoglu/Fe-dep_dioxygenase_dom"/>
</dbReference>
<comment type="cofactor">
    <cofactor evidence="1">
        <name>L-ascorbate</name>
        <dbReference type="ChEBI" id="CHEBI:38290"/>
    </cofactor>
</comment>
<dbReference type="VEuPathDB" id="FungiDB:GGTG_11567"/>
<feature type="compositionally biased region" description="Low complexity" evidence="6">
    <location>
        <begin position="9"/>
        <end position="24"/>
    </location>
</feature>
<feature type="domain" description="Fe2OG dioxygenase" evidence="7">
    <location>
        <begin position="154"/>
        <end position="272"/>
    </location>
</feature>
<dbReference type="FunFam" id="2.60.120.620:FF:000021">
    <property type="entry name" value="WGS project CABT00000000 data, contig 2.8"/>
    <property type="match status" value="1"/>
</dbReference>
<keyword evidence="3" id="KW-0223">Dioxygenase</keyword>
<evidence type="ECO:0000256" key="4">
    <source>
        <dbReference type="ARBA" id="ARBA00023002"/>
    </source>
</evidence>
<dbReference type="AlphaFoldDB" id="J3PDJ4"/>
<evidence type="ECO:0000256" key="3">
    <source>
        <dbReference type="ARBA" id="ARBA00022964"/>
    </source>
</evidence>
<reference evidence="10" key="1">
    <citation type="submission" date="2010-07" db="EMBL/GenBank/DDBJ databases">
        <title>The genome sequence of Gaeumannomyces graminis var. tritici strain R3-111a-1.</title>
        <authorList>
            <consortium name="The Broad Institute Genome Sequencing Platform"/>
            <person name="Ma L.-J."/>
            <person name="Dead R."/>
            <person name="Young S."/>
            <person name="Zeng Q."/>
            <person name="Koehrsen M."/>
            <person name="Alvarado L."/>
            <person name="Berlin A."/>
            <person name="Chapman S.B."/>
            <person name="Chen Z."/>
            <person name="Freedman E."/>
            <person name="Gellesch M."/>
            <person name="Goldberg J."/>
            <person name="Griggs A."/>
            <person name="Gujja S."/>
            <person name="Heilman E.R."/>
            <person name="Heiman D."/>
            <person name="Hepburn T."/>
            <person name="Howarth C."/>
            <person name="Jen D."/>
            <person name="Larson L."/>
            <person name="Mehta T."/>
            <person name="Neiman D."/>
            <person name="Pearson M."/>
            <person name="Roberts A."/>
            <person name="Saif S."/>
            <person name="Shea T."/>
            <person name="Shenoy N."/>
            <person name="Sisk P."/>
            <person name="Stolte C."/>
            <person name="Sykes S."/>
            <person name="Walk T."/>
            <person name="White J."/>
            <person name="Yandava C."/>
            <person name="Haas B."/>
            <person name="Nusbaum C."/>
            <person name="Birren B."/>
        </authorList>
    </citation>
    <scope>NUCLEOTIDE SEQUENCE [LARGE SCALE GENOMIC DNA]</scope>
    <source>
        <strain evidence="10">R3-111a-1</strain>
    </source>
</reference>
<dbReference type="Proteomes" id="UP000006039">
    <property type="component" value="Unassembled WGS sequence"/>
</dbReference>
<evidence type="ECO:0000256" key="2">
    <source>
        <dbReference type="ARBA" id="ARBA00022723"/>
    </source>
</evidence>
<evidence type="ECO:0000259" key="7">
    <source>
        <dbReference type="PROSITE" id="PS51471"/>
    </source>
</evidence>
<reference evidence="9" key="4">
    <citation type="journal article" date="2015" name="G3 (Bethesda)">
        <title>Genome sequences of three phytopathogenic species of the Magnaporthaceae family of fungi.</title>
        <authorList>
            <person name="Okagaki L.H."/>
            <person name="Nunes C.C."/>
            <person name="Sailsbery J."/>
            <person name="Clay B."/>
            <person name="Brown D."/>
            <person name="John T."/>
            <person name="Oh Y."/>
            <person name="Young N."/>
            <person name="Fitzgerald M."/>
            <person name="Haas B.J."/>
            <person name="Zeng Q."/>
            <person name="Young S."/>
            <person name="Adiconis X."/>
            <person name="Fan L."/>
            <person name="Levin J.Z."/>
            <person name="Mitchell T.K."/>
            <person name="Okubara P.A."/>
            <person name="Farman M.L."/>
            <person name="Kohn L.M."/>
            <person name="Birren B."/>
            <person name="Ma L.-J."/>
            <person name="Dean R.A."/>
        </authorList>
    </citation>
    <scope>NUCLEOTIDE SEQUENCE</scope>
    <source>
        <strain evidence="9">R3-111a-1</strain>
    </source>
</reference>
<evidence type="ECO:0000313" key="9">
    <source>
        <dbReference type="EnsemblFungi" id="EJT70544"/>
    </source>
</evidence>
<dbReference type="HOGENOM" id="CLU_041456_0_0_1"/>